<protein>
    <submittedName>
        <fullName evidence="4">Si:ch211-105d4.5 (inferred by orthology to a zebrafish protein)</fullName>
    </submittedName>
</protein>
<feature type="signal peptide" evidence="1">
    <location>
        <begin position="1"/>
        <end position="21"/>
    </location>
</feature>
<evidence type="ECO:0000313" key="3">
    <source>
        <dbReference type="Proteomes" id="UP000035680"/>
    </source>
</evidence>
<keyword evidence="1" id="KW-0732">Signal</keyword>
<dbReference type="InterPro" id="IPR014878">
    <property type="entry name" value="THAP4-like_heme-bd"/>
</dbReference>
<dbReference type="SUPFAM" id="SSF50814">
    <property type="entry name" value="Lipocalins"/>
    <property type="match status" value="1"/>
</dbReference>
<proteinExistence type="predicted"/>
<name>A0A0K0G1V8_STRVS</name>
<feature type="chain" id="PRO_5005330390" evidence="1">
    <location>
        <begin position="22"/>
        <end position="251"/>
    </location>
</feature>
<evidence type="ECO:0000256" key="1">
    <source>
        <dbReference type="SAM" id="SignalP"/>
    </source>
</evidence>
<accession>A0A0K0G1V8</accession>
<dbReference type="Pfam" id="PF08768">
    <property type="entry name" value="THAP4_heme-bd"/>
    <property type="match status" value="1"/>
</dbReference>
<dbReference type="PANTHER" id="PTHR15854:SF2">
    <property type="entry name" value="MARVEL DOMAIN-CONTAINING PROTEIN-RELATED"/>
    <property type="match status" value="1"/>
</dbReference>
<evidence type="ECO:0000259" key="2">
    <source>
        <dbReference type="Pfam" id="PF08768"/>
    </source>
</evidence>
<dbReference type="AlphaFoldDB" id="A0A0K0G1V8"/>
<keyword evidence="3" id="KW-1185">Reference proteome</keyword>
<dbReference type="Proteomes" id="UP000035680">
    <property type="component" value="Unassembled WGS sequence"/>
</dbReference>
<reference evidence="4" key="2">
    <citation type="submission" date="2015-08" db="UniProtKB">
        <authorList>
            <consortium name="WormBaseParasite"/>
        </authorList>
    </citation>
    <scope>IDENTIFICATION</scope>
</reference>
<evidence type="ECO:0000313" key="4">
    <source>
        <dbReference type="WBParaSite" id="SVE_1870100.1"/>
    </source>
</evidence>
<sequence length="251" mass="28910">MSSIIFVLLILISYINLLVNSSSPYTKLKKCQDKDMSCYLQVAEDPTRCEKEDFVIKNCLKSCQKCDGLIIPPEYDLKKVPPNLKRIAFLIGKWRSDFGGKADFPTIPRFTYGEEIDFRLANLNSTHPSLNYTAFAWEQYEEIELHSETGYLTMDSNGTTVALTTVMSNGFATVEEGIENGNAIEFRLKRIGRVNFSRDLPVRRVSIFLILFKLFLLDDENMDADERNIPRIYFSNVNSYSSYDITYQYNL</sequence>
<reference evidence="3" key="1">
    <citation type="submission" date="2014-07" db="EMBL/GenBank/DDBJ databases">
        <authorList>
            <person name="Martin A.A"/>
            <person name="De Silva N."/>
        </authorList>
    </citation>
    <scope>NUCLEOTIDE SEQUENCE</scope>
</reference>
<dbReference type="CDD" id="cd07828">
    <property type="entry name" value="lipocalin_heme-bd-THAP4-like"/>
    <property type="match status" value="1"/>
</dbReference>
<dbReference type="PANTHER" id="PTHR15854">
    <property type="entry name" value="THAP4 PROTEIN"/>
    <property type="match status" value="1"/>
</dbReference>
<dbReference type="InterPro" id="IPR012674">
    <property type="entry name" value="Calycin"/>
</dbReference>
<dbReference type="Gene3D" id="2.40.128.20">
    <property type="match status" value="1"/>
</dbReference>
<dbReference type="InterPro" id="IPR045165">
    <property type="entry name" value="Nitrobindin"/>
</dbReference>
<dbReference type="WBParaSite" id="SVE_1870100.1">
    <property type="protein sequence ID" value="SVE_1870100.1"/>
    <property type="gene ID" value="SVE_1870100"/>
</dbReference>
<organism evidence="3 4">
    <name type="scientific">Strongyloides venezuelensis</name>
    <name type="common">Threadworm</name>
    <dbReference type="NCBI Taxonomy" id="75913"/>
    <lineage>
        <taxon>Eukaryota</taxon>
        <taxon>Metazoa</taxon>
        <taxon>Ecdysozoa</taxon>
        <taxon>Nematoda</taxon>
        <taxon>Chromadorea</taxon>
        <taxon>Rhabditida</taxon>
        <taxon>Tylenchina</taxon>
        <taxon>Panagrolaimomorpha</taxon>
        <taxon>Strongyloidoidea</taxon>
        <taxon>Strongyloididae</taxon>
        <taxon>Strongyloides</taxon>
    </lineage>
</organism>
<feature type="domain" description="THAP4-like heme-binding" evidence="2">
    <location>
        <begin position="84"/>
        <end position="206"/>
    </location>
</feature>